<evidence type="ECO:0000313" key="2">
    <source>
        <dbReference type="Proteomes" id="UP000297951"/>
    </source>
</evidence>
<dbReference type="Proteomes" id="UP000297951">
    <property type="component" value="Unassembled WGS sequence"/>
</dbReference>
<accession>A0A4Y9F3P1</accession>
<dbReference type="AlphaFoldDB" id="A0A4Y9F3P1"/>
<dbReference type="RefSeq" id="WP_135012364.1">
    <property type="nucleotide sequence ID" value="NZ_JADGLK010000016.1"/>
</dbReference>
<gene>
    <name evidence="1" type="ORF">E4U03_05815</name>
</gene>
<organism evidence="1 2">
    <name type="scientific">Rothia nasimurium</name>
    <dbReference type="NCBI Taxonomy" id="85336"/>
    <lineage>
        <taxon>Bacteria</taxon>
        <taxon>Bacillati</taxon>
        <taxon>Actinomycetota</taxon>
        <taxon>Actinomycetes</taxon>
        <taxon>Micrococcales</taxon>
        <taxon>Micrococcaceae</taxon>
        <taxon>Rothia</taxon>
    </lineage>
</organism>
<comment type="caution">
    <text evidence="1">The sequence shown here is derived from an EMBL/GenBank/DDBJ whole genome shotgun (WGS) entry which is preliminary data.</text>
</comment>
<dbReference type="EMBL" id="SPQC01000016">
    <property type="protein sequence ID" value="TFU22551.1"/>
    <property type="molecule type" value="Genomic_DNA"/>
</dbReference>
<sequence length="170" mass="19697">MAATKENPDLRVLIHIDRDNSLSRDIDKMNSKAEKLGYTLFVTDFYELENYFTTFDHLKHVLTGKSITNAKIKDIIRRSLDSAREDSFDKLFNQKSNDHEFMKLAGDPASAYRKCEELYNENELQYVKGKTLLSAISKALESEHGIRKSELLKWSPSLENNTLKNYINEN</sequence>
<protein>
    <submittedName>
        <fullName evidence="1">Uncharacterized protein</fullName>
    </submittedName>
</protein>
<reference evidence="1 2" key="1">
    <citation type="submission" date="2019-03" db="EMBL/GenBank/DDBJ databases">
        <title>Diversity of the mouse oral microbiome.</title>
        <authorList>
            <person name="Joseph S."/>
            <person name="Aduse-Opoku J."/>
            <person name="Curtis M."/>
            <person name="Wade W."/>
            <person name="Hashim A."/>
        </authorList>
    </citation>
    <scope>NUCLEOTIDE SEQUENCE [LARGE SCALE GENOMIC DNA]</scope>
    <source>
        <strain evidence="2">irhom_31</strain>
    </source>
</reference>
<proteinExistence type="predicted"/>
<name>A0A4Y9F3P1_9MICC</name>
<evidence type="ECO:0000313" key="1">
    <source>
        <dbReference type="EMBL" id="TFU22551.1"/>
    </source>
</evidence>